<dbReference type="Pfam" id="PF02996">
    <property type="entry name" value="Prefoldin"/>
    <property type="match status" value="1"/>
</dbReference>
<dbReference type="PANTHER" id="PTHR15111">
    <property type="entry name" value="RNA POLYMERASE II SUBUNIT 5-MEDIATING PROTEIN NNX3"/>
    <property type="match status" value="1"/>
</dbReference>
<gene>
    <name evidence="5" type="ORF">NTJ_16020</name>
</gene>
<feature type="compositionally biased region" description="Acidic residues" evidence="4">
    <location>
        <begin position="209"/>
        <end position="226"/>
    </location>
</feature>
<feature type="compositionally biased region" description="Basic and acidic residues" evidence="4">
    <location>
        <begin position="227"/>
        <end position="237"/>
    </location>
</feature>
<accession>A0ABN7BIB4</accession>
<keyword evidence="6" id="KW-1185">Reference proteome</keyword>
<evidence type="ECO:0000256" key="2">
    <source>
        <dbReference type="ARBA" id="ARBA00023242"/>
    </source>
</evidence>
<sequence length="296" mass="34321">MVSTFVGGKATSAEGLFAFEQQLISGLIKNRQTTEHWEKRKREHEEVLSNLEFYSQKMKHPIFAPIGKKAMMRANLVHTNEITVSLGLGWFVKVSSSGAVEICRRRIAQCEEMLKKCEAERILYESRRDAKLRSEAFGCEEIVEKYEEEEEEKWRVEHREKVRQHKQQLRDVKDQLKLSSTQTEDELWKHLEMLELQEELEDELLRMGEEEDDDSEDSGETSEEDTTGTKEEKHVRFEPVAAIIEPPKEPEKPTQLIQTTAVKDEILEVQPVMEVNTTKSSRPASKFKKSRQGNAV</sequence>
<dbReference type="CDD" id="cd23159">
    <property type="entry name" value="Prefoldin_URI1"/>
    <property type="match status" value="1"/>
</dbReference>
<keyword evidence="2" id="KW-0539">Nucleus</keyword>
<feature type="compositionally biased region" description="Basic residues" evidence="4">
    <location>
        <begin position="285"/>
        <end position="296"/>
    </location>
</feature>
<evidence type="ECO:0000313" key="5">
    <source>
        <dbReference type="EMBL" id="BET03202.1"/>
    </source>
</evidence>
<evidence type="ECO:0000256" key="3">
    <source>
        <dbReference type="ARBA" id="ARBA00038295"/>
    </source>
</evidence>
<reference evidence="5 6" key="1">
    <citation type="submission" date="2023-09" db="EMBL/GenBank/DDBJ databases">
        <title>Nesidiocoris tenuis whole genome shotgun sequence.</title>
        <authorList>
            <person name="Shibata T."/>
            <person name="Shimoda M."/>
            <person name="Kobayashi T."/>
            <person name="Uehara T."/>
        </authorList>
    </citation>
    <scope>NUCLEOTIDE SEQUENCE [LARGE SCALE GENOMIC DNA]</scope>
    <source>
        <strain evidence="5 6">Japan</strain>
    </source>
</reference>
<dbReference type="InterPro" id="IPR009053">
    <property type="entry name" value="Prefoldin"/>
</dbReference>
<organism evidence="5 6">
    <name type="scientific">Nesidiocoris tenuis</name>
    <dbReference type="NCBI Taxonomy" id="355587"/>
    <lineage>
        <taxon>Eukaryota</taxon>
        <taxon>Metazoa</taxon>
        <taxon>Ecdysozoa</taxon>
        <taxon>Arthropoda</taxon>
        <taxon>Hexapoda</taxon>
        <taxon>Insecta</taxon>
        <taxon>Pterygota</taxon>
        <taxon>Neoptera</taxon>
        <taxon>Paraneoptera</taxon>
        <taxon>Hemiptera</taxon>
        <taxon>Heteroptera</taxon>
        <taxon>Panheteroptera</taxon>
        <taxon>Cimicomorpha</taxon>
        <taxon>Miridae</taxon>
        <taxon>Dicyphina</taxon>
        <taxon>Nesidiocoris</taxon>
    </lineage>
</organism>
<feature type="region of interest" description="Disordered" evidence="4">
    <location>
        <begin position="272"/>
        <end position="296"/>
    </location>
</feature>
<comment type="subcellular location">
    <subcellularLocation>
        <location evidence="1">Nucleus</location>
    </subcellularLocation>
</comment>
<dbReference type="InterPro" id="IPR004127">
    <property type="entry name" value="Prefoldin_subunit_alpha"/>
</dbReference>
<dbReference type="Proteomes" id="UP001307889">
    <property type="component" value="Chromosome 15"/>
</dbReference>
<dbReference type="Gene3D" id="1.10.287.370">
    <property type="match status" value="1"/>
</dbReference>
<protein>
    <submittedName>
        <fullName evidence="5">Prefoldin subunit</fullName>
    </submittedName>
</protein>
<evidence type="ECO:0000256" key="1">
    <source>
        <dbReference type="ARBA" id="ARBA00004123"/>
    </source>
</evidence>
<dbReference type="EMBL" id="AP028923">
    <property type="protein sequence ID" value="BET03202.1"/>
    <property type="molecule type" value="Genomic_DNA"/>
</dbReference>
<dbReference type="InterPro" id="IPR052255">
    <property type="entry name" value="RNA_pol_II_subunit5-mediator"/>
</dbReference>
<proteinExistence type="inferred from homology"/>
<dbReference type="PANTHER" id="PTHR15111:SF0">
    <property type="entry name" value="UNCONVENTIONAL PREFOLDIN RPB5 INTERACTOR 1"/>
    <property type="match status" value="1"/>
</dbReference>
<feature type="region of interest" description="Disordered" evidence="4">
    <location>
        <begin position="208"/>
        <end position="254"/>
    </location>
</feature>
<evidence type="ECO:0000313" key="6">
    <source>
        <dbReference type="Proteomes" id="UP001307889"/>
    </source>
</evidence>
<comment type="similarity">
    <text evidence="3">Belongs to the RNA polymerase II subunit 5-mediating protein family.</text>
</comment>
<name>A0ABN7BIB4_9HEMI</name>
<evidence type="ECO:0000256" key="4">
    <source>
        <dbReference type="SAM" id="MobiDB-lite"/>
    </source>
</evidence>
<dbReference type="SUPFAM" id="SSF46579">
    <property type="entry name" value="Prefoldin"/>
    <property type="match status" value="1"/>
</dbReference>